<dbReference type="Proteomes" id="UP000693970">
    <property type="component" value="Unassembled WGS sequence"/>
</dbReference>
<reference evidence="2" key="1">
    <citation type="journal article" date="2021" name="Sci. Rep.">
        <title>Diploid genomic architecture of Nitzschia inconspicua, an elite biomass production diatom.</title>
        <authorList>
            <person name="Oliver A."/>
            <person name="Podell S."/>
            <person name="Pinowska A."/>
            <person name="Traller J.C."/>
            <person name="Smith S.R."/>
            <person name="McClure R."/>
            <person name="Beliaev A."/>
            <person name="Bohutskyi P."/>
            <person name="Hill E.A."/>
            <person name="Rabines A."/>
            <person name="Zheng H."/>
            <person name="Allen L.Z."/>
            <person name="Kuo A."/>
            <person name="Grigoriev I.V."/>
            <person name="Allen A.E."/>
            <person name="Hazlebeck D."/>
            <person name="Allen E.E."/>
        </authorList>
    </citation>
    <scope>NUCLEOTIDE SEQUENCE</scope>
    <source>
        <strain evidence="2">Hildebrandi</strain>
    </source>
</reference>
<feature type="compositionally biased region" description="Polar residues" evidence="1">
    <location>
        <begin position="102"/>
        <end position="118"/>
    </location>
</feature>
<gene>
    <name evidence="2" type="ORF">IV203_029840</name>
</gene>
<feature type="region of interest" description="Disordered" evidence="1">
    <location>
        <begin position="77"/>
        <end position="118"/>
    </location>
</feature>
<evidence type="ECO:0000313" key="2">
    <source>
        <dbReference type="EMBL" id="KAG7367170.1"/>
    </source>
</evidence>
<reference evidence="2" key="2">
    <citation type="submission" date="2021-04" db="EMBL/GenBank/DDBJ databases">
        <authorList>
            <person name="Podell S."/>
        </authorList>
    </citation>
    <scope>NUCLEOTIDE SEQUENCE</scope>
    <source>
        <strain evidence="2">Hildebrandi</strain>
    </source>
</reference>
<sequence length="608" mass="65195">MDDNLFHKLPIEDTSADLGDLNPFSDSAGPDLFEKLMEESAQKSLGSINSNNSFSSGLIPQDLLESELNKSHNALFNTDDMETEPLKGDGGSKNHLWDVDLTSASPTGGKNSQHPSWFKTSDIQMPMNSLSGESALDAAPLNISLGGMGGSRLTTSGSNQGFGSTLRRKGSNPQLNASFKYNSIHKAGRASTNFKSSKSEGLLARALKAKYNSSGQINYNMNAQAAAAIAEAGGSNSLLNHSPSLSAIGSGRQNASWRGVSERSGSSSMLHQMLLNKNRNRSSSALTSCDSTSALFNAKLKLGSSSRSKSSMQDLLRLSRVHSKTQSMLRQSSAQSLMRQTSTNSLWDSGKVDLSSLLPPQHANSRKHLNSTDNLSGSQANATFPINYQSSMGNNIGAESLLHQSCRLYPMTDAVVESALRIDPAAVRRAIATSVDEGATKKATNIYGYPINVALSHGASLGVVKMLAEAGPDVLIQKDGTTGSGSLGIALATKCSLEIINLLIQANPQCAQVADRRGNYPLHVAVSQGLPLLIVRRVYFGYPKAQEMRNFHSDTPLDIAQRSTRCPEDVMNFLQSSAYSKLEHVLDHVDQIHGNLEDGLDDIMQTNF</sequence>
<feature type="region of interest" description="Disordered" evidence="1">
    <location>
        <begin position="357"/>
        <end position="376"/>
    </location>
</feature>
<feature type="compositionally biased region" description="Polar residues" evidence="1">
    <location>
        <begin position="324"/>
        <end position="341"/>
    </location>
</feature>
<dbReference type="OrthoDB" id="49162at2759"/>
<feature type="region of interest" description="Disordered" evidence="1">
    <location>
        <begin position="322"/>
        <end position="341"/>
    </location>
</feature>
<keyword evidence="3" id="KW-1185">Reference proteome</keyword>
<accession>A0A9K3LSF3</accession>
<evidence type="ECO:0000256" key="1">
    <source>
        <dbReference type="SAM" id="MobiDB-lite"/>
    </source>
</evidence>
<comment type="caution">
    <text evidence="2">The sequence shown here is derived from an EMBL/GenBank/DDBJ whole genome shotgun (WGS) entry which is preliminary data.</text>
</comment>
<name>A0A9K3LSF3_9STRA</name>
<feature type="compositionally biased region" description="Basic and acidic residues" evidence="1">
    <location>
        <begin position="84"/>
        <end position="98"/>
    </location>
</feature>
<protein>
    <submittedName>
        <fullName evidence="2">Ankyrin repeat domain protein</fullName>
    </submittedName>
</protein>
<organism evidence="2 3">
    <name type="scientific">Nitzschia inconspicua</name>
    <dbReference type="NCBI Taxonomy" id="303405"/>
    <lineage>
        <taxon>Eukaryota</taxon>
        <taxon>Sar</taxon>
        <taxon>Stramenopiles</taxon>
        <taxon>Ochrophyta</taxon>
        <taxon>Bacillariophyta</taxon>
        <taxon>Bacillariophyceae</taxon>
        <taxon>Bacillariophycidae</taxon>
        <taxon>Bacillariales</taxon>
        <taxon>Bacillariaceae</taxon>
        <taxon>Nitzschia</taxon>
    </lineage>
</organism>
<proteinExistence type="predicted"/>
<evidence type="ECO:0000313" key="3">
    <source>
        <dbReference type="Proteomes" id="UP000693970"/>
    </source>
</evidence>
<dbReference type="AlphaFoldDB" id="A0A9K3LSF3"/>
<dbReference type="EMBL" id="JAGRRH010000007">
    <property type="protein sequence ID" value="KAG7367170.1"/>
    <property type="molecule type" value="Genomic_DNA"/>
</dbReference>